<evidence type="ECO:0000256" key="4">
    <source>
        <dbReference type="ARBA" id="ARBA00022692"/>
    </source>
</evidence>
<evidence type="ECO:0000256" key="1">
    <source>
        <dbReference type="ARBA" id="ARBA00004651"/>
    </source>
</evidence>
<feature type="transmembrane region" description="Helical" evidence="13">
    <location>
        <begin position="66"/>
        <end position="86"/>
    </location>
</feature>
<organism evidence="14 15">
    <name type="scientific">Agromyces hippuratus</name>
    <dbReference type="NCBI Taxonomy" id="286438"/>
    <lineage>
        <taxon>Bacteria</taxon>
        <taxon>Bacillati</taxon>
        <taxon>Actinomycetota</taxon>
        <taxon>Actinomycetes</taxon>
        <taxon>Micrococcales</taxon>
        <taxon>Microbacteriaceae</taxon>
        <taxon>Agromyces</taxon>
    </lineage>
</organism>
<dbReference type="EMBL" id="JACCFI010000001">
    <property type="protein sequence ID" value="NYG19963.1"/>
    <property type="molecule type" value="Genomic_DNA"/>
</dbReference>
<evidence type="ECO:0000256" key="5">
    <source>
        <dbReference type="ARBA" id="ARBA00022723"/>
    </source>
</evidence>
<dbReference type="Proteomes" id="UP000549066">
    <property type="component" value="Unassembled WGS sequence"/>
</dbReference>
<comment type="subcellular location">
    <subcellularLocation>
        <location evidence="1 13">Cell membrane</location>
        <topology evidence="1 13">Multi-pass membrane protein</topology>
    </subcellularLocation>
</comment>
<evidence type="ECO:0000256" key="11">
    <source>
        <dbReference type="ARBA" id="ARBA00035585"/>
    </source>
</evidence>
<keyword evidence="5 13" id="KW-0479">Metal-binding</keyword>
<keyword evidence="4 13" id="KW-0812">Transmembrane</keyword>
<evidence type="ECO:0000256" key="9">
    <source>
        <dbReference type="ARBA" id="ARBA00023303"/>
    </source>
</evidence>
<evidence type="ECO:0000256" key="13">
    <source>
        <dbReference type="HAMAP-Rule" id="MF_00454"/>
    </source>
</evidence>
<keyword evidence="3 13" id="KW-1003">Cell membrane</keyword>
<dbReference type="NCBIfam" id="TIGR00494">
    <property type="entry name" value="crcB"/>
    <property type="match status" value="1"/>
</dbReference>
<keyword evidence="7 13" id="KW-0406">Ion transport</keyword>
<feature type="binding site" evidence="13">
    <location>
        <position position="76"/>
    </location>
    <ligand>
        <name>Na(+)</name>
        <dbReference type="ChEBI" id="CHEBI:29101"/>
        <note>structural</note>
    </ligand>
</feature>
<dbReference type="InterPro" id="IPR003691">
    <property type="entry name" value="FluC"/>
</dbReference>
<evidence type="ECO:0000313" key="14">
    <source>
        <dbReference type="EMBL" id="NYG19963.1"/>
    </source>
</evidence>
<feature type="transmembrane region" description="Helical" evidence="13">
    <location>
        <begin position="6"/>
        <end position="23"/>
    </location>
</feature>
<feature type="transmembrane region" description="Helical" evidence="13">
    <location>
        <begin position="98"/>
        <end position="121"/>
    </location>
</feature>
<keyword evidence="2 13" id="KW-0813">Transport</keyword>
<dbReference type="PANTHER" id="PTHR28259:SF16">
    <property type="entry name" value="FLUORIDE-SPECIFIC ION CHANNEL FLUC 2"/>
    <property type="match status" value="1"/>
</dbReference>
<keyword evidence="13" id="KW-0915">Sodium</keyword>
<evidence type="ECO:0000256" key="10">
    <source>
        <dbReference type="ARBA" id="ARBA00035120"/>
    </source>
</evidence>
<accession>A0A852WVH0</accession>
<feature type="binding site" evidence="13">
    <location>
        <position position="79"/>
    </location>
    <ligand>
        <name>Na(+)</name>
        <dbReference type="ChEBI" id="CHEBI:29101"/>
        <note>structural</note>
    </ligand>
</feature>
<protein>
    <recommendedName>
        <fullName evidence="13">Fluoride-specific ion channel FluC</fullName>
    </recommendedName>
</protein>
<keyword evidence="9 13" id="KW-0407">Ion channel</keyword>
<gene>
    <name evidence="13" type="primary">fluC</name>
    <name evidence="13" type="synonym">crcB</name>
    <name evidence="14" type="ORF">BJY17_000710</name>
</gene>
<comment type="catalytic activity">
    <reaction evidence="11">
        <text>fluoride(in) = fluoride(out)</text>
        <dbReference type="Rhea" id="RHEA:76159"/>
        <dbReference type="ChEBI" id="CHEBI:17051"/>
    </reaction>
    <physiologicalReaction direction="left-to-right" evidence="11">
        <dbReference type="Rhea" id="RHEA:76160"/>
    </physiologicalReaction>
</comment>
<keyword evidence="8 13" id="KW-0472">Membrane</keyword>
<evidence type="ECO:0000256" key="8">
    <source>
        <dbReference type="ARBA" id="ARBA00023136"/>
    </source>
</evidence>
<dbReference type="GO" id="GO:0005886">
    <property type="term" value="C:plasma membrane"/>
    <property type="evidence" value="ECO:0007669"/>
    <property type="project" value="UniProtKB-SubCell"/>
</dbReference>
<evidence type="ECO:0000256" key="3">
    <source>
        <dbReference type="ARBA" id="ARBA00022475"/>
    </source>
</evidence>
<sequence length="125" mass="13073">MTLPLFLLIVVTGGLGAGVRFVVDGLIRSRVRTAFPWATTVINVSGSFALGLIIGATLSNLLSPELALVLGTGFLGGYTTFSTASYETVQLVRQRRFAASFVSGVLMLVFSLTAAGLGLWLGSAF</sequence>
<evidence type="ECO:0000313" key="15">
    <source>
        <dbReference type="Proteomes" id="UP000549066"/>
    </source>
</evidence>
<comment type="activity regulation">
    <text evidence="13">Na(+) is not transported, but it plays an essential structural role and its presence is essential for fluoride channel function.</text>
</comment>
<evidence type="ECO:0000256" key="6">
    <source>
        <dbReference type="ARBA" id="ARBA00022989"/>
    </source>
</evidence>
<keyword evidence="6 13" id="KW-1133">Transmembrane helix</keyword>
<dbReference type="GO" id="GO:0046872">
    <property type="term" value="F:metal ion binding"/>
    <property type="evidence" value="ECO:0007669"/>
    <property type="project" value="UniProtKB-KW"/>
</dbReference>
<evidence type="ECO:0000256" key="12">
    <source>
        <dbReference type="ARBA" id="ARBA00049940"/>
    </source>
</evidence>
<reference evidence="14 15" key="1">
    <citation type="submission" date="2020-07" db="EMBL/GenBank/DDBJ databases">
        <title>Sequencing the genomes of 1000 actinobacteria strains.</title>
        <authorList>
            <person name="Klenk H.-P."/>
        </authorList>
    </citation>
    <scope>NUCLEOTIDE SEQUENCE [LARGE SCALE GENOMIC DNA]</scope>
    <source>
        <strain evidence="14 15">DSM 8598</strain>
    </source>
</reference>
<dbReference type="PANTHER" id="PTHR28259">
    <property type="entry name" value="FLUORIDE EXPORT PROTEIN 1-RELATED"/>
    <property type="match status" value="1"/>
</dbReference>
<name>A0A852WVH0_9MICO</name>
<keyword evidence="15" id="KW-1185">Reference proteome</keyword>
<proteinExistence type="inferred from homology"/>
<dbReference type="GO" id="GO:0062054">
    <property type="term" value="F:fluoride channel activity"/>
    <property type="evidence" value="ECO:0007669"/>
    <property type="project" value="UniProtKB-UniRule"/>
</dbReference>
<dbReference type="GO" id="GO:0140114">
    <property type="term" value="P:cellular detoxification of fluoride"/>
    <property type="evidence" value="ECO:0007669"/>
    <property type="project" value="UniProtKB-UniRule"/>
</dbReference>
<comment type="caution">
    <text evidence="14">The sequence shown here is derived from an EMBL/GenBank/DDBJ whole genome shotgun (WGS) entry which is preliminary data.</text>
</comment>
<dbReference type="RefSeq" id="WP_179550155.1">
    <property type="nucleotide sequence ID" value="NZ_JACCFI010000001.1"/>
</dbReference>
<comment type="similarity">
    <text evidence="10 13">Belongs to the fluoride channel Fluc/FEX (TC 1.A.43) family.</text>
</comment>
<evidence type="ECO:0000256" key="2">
    <source>
        <dbReference type="ARBA" id="ARBA00022448"/>
    </source>
</evidence>
<comment type="function">
    <text evidence="12 13">Fluoride-specific ion channel. Important for reducing fluoride concentration in the cell, thus reducing its toxicity.</text>
</comment>
<feature type="transmembrane region" description="Helical" evidence="13">
    <location>
        <begin position="35"/>
        <end position="54"/>
    </location>
</feature>
<dbReference type="AlphaFoldDB" id="A0A852WVH0"/>
<evidence type="ECO:0000256" key="7">
    <source>
        <dbReference type="ARBA" id="ARBA00023065"/>
    </source>
</evidence>
<dbReference type="HAMAP" id="MF_00454">
    <property type="entry name" value="FluC"/>
    <property type="match status" value="1"/>
</dbReference>
<dbReference type="Pfam" id="PF02537">
    <property type="entry name" value="CRCB"/>
    <property type="match status" value="1"/>
</dbReference>